<dbReference type="eggNOG" id="ENOG5033IYN">
    <property type="taxonomic scope" value="Bacteria"/>
</dbReference>
<evidence type="ECO:0000313" key="2">
    <source>
        <dbReference type="EMBL" id="ACY96880.1"/>
    </source>
</evidence>
<accession>D1A9I4</accession>
<evidence type="ECO:0000259" key="1">
    <source>
        <dbReference type="Pfam" id="PF20114"/>
    </source>
</evidence>
<reference evidence="2 3" key="1">
    <citation type="journal article" date="2011" name="Stand. Genomic Sci.">
        <title>Complete genome sequence of Thermomonospora curvata type strain (B9).</title>
        <authorList>
            <person name="Chertkov O."/>
            <person name="Sikorski J."/>
            <person name="Nolan M."/>
            <person name="Lapidus A."/>
            <person name="Lucas S."/>
            <person name="Del Rio T.G."/>
            <person name="Tice H."/>
            <person name="Cheng J.F."/>
            <person name="Goodwin L."/>
            <person name="Pitluck S."/>
            <person name="Liolios K."/>
            <person name="Ivanova N."/>
            <person name="Mavromatis K."/>
            <person name="Mikhailova N."/>
            <person name="Ovchinnikova G."/>
            <person name="Pati A."/>
            <person name="Chen A."/>
            <person name="Palaniappan K."/>
            <person name="Djao O.D."/>
            <person name="Land M."/>
            <person name="Hauser L."/>
            <person name="Chang Y.J."/>
            <person name="Jeffries C.D."/>
            <person name="Brettin T."/>
            <person name="Han C."/>
            <person name="Detter J.C."/>
            <person name="Rohde M."/>
            <person name="Goker M."/>
            <person name="Woyke T."/>
            <person name="Bristow J."/>
            <person name="Eisen J.A."/>
            <person name="Markowitz V."/>
            <person name="Hugenholtz P."/>
            <person name="Klenk H.P."/>
            <person name="Kyrpides N.C."/>
        </authorList>
    </citation>
    <scope>NUCLEOTIDE SEQUENCE [LARGE SCALE GENOMIC DNA]</scope>
    <source>
        <strain evidence="3">ATCC 19995 / DSM 43183 / JCM 3096 / KCTC 9072 / NBRC 15933 / NCIMB 10081 / Henssen B9</strain>
    </source>
</reference>
<protein>
    <recommendedName>
        <fullName evidence="1">DUF6504 domain-containing protein</fullName>
    </recommendedName>
</protein>
<keyword evidence="3" id="KW-1185">Reference proteome</keyword>
<proteinExistence type="predicted"/>
<dbReference type="HOGENOM" id="CLU_155803_1_1_11"/>
<name>D1A9I4_THECD</name>
<dbReference type="RefSeq" id="WP_012851664.1">
    <property type="nucleotide sequence ID" value="NC_013510.1"/>
</dbReference>
<dbReference type="AlphaFoldDB" id="D1A9I4"/>
<dbReference type="KEGG" id="tcu:Tcur_1297"/>
<dbReference type="Pfam" id="PF20114">
    <property type="entry name" value="DUF6504"/>
    <property type="match status" value="1"/>
</dbReference>
<sequence length="112" mass="13045">MDVHEGRRLGVRPRSRGGRVACVYGEPIEVLVAGGRPAGFVWRGRRHRVRRVLEHWVATRQWWAERHAGDPFWEDPGEREFWKVEAACGEQGGLYELCHEPADESWTLLRAW</sequence>
<dbReference type="EMBL" id="CP001738">
    <property type="protein sequence ID" value="ACY96880.1"/>
    <property type="molecule type" value="Genomic_DNA"/>
</dbReference>
<gene>
    <name evidence="2" type="ordered locus">Tcur_1297</name>
</gene>
<dbReference type="Proteomes" id="UP000001918">
    <property type="component" value="Chromosome"/>
</dbReference>
<feature type="domain" description="DUF6504" evidence="1">
    <location>
        <begin position="24"/>
        <end position="111"/>
    </location>
</feature>
<dbReference type="InterPro" id="IPR045443">
    <property type="entry name" value="DUF6504"/>
</dbReference>
<organism evidence="2 3">
    <name type="scientific">Thermomonospora curvata (strain ATCC 19995 / DSM 43183 / JCM 3096 / KCTC 9072 / NBRC 15933 / NCIMB 10081 / Henssen B9)</name>
    <dbReference type="NCBI Taxonomy" id="471852"/>
    <lineage>
        <taxon>Bacteria</taxon>
        <taxon>Bacillati</taxon>
        <taxon>Actinomycetota</taxon>
        <taxon>Actinomycetes</taxon>
        <taxon>Streptosporangiales</taxon>
        <taxon>Thermomonosporaceae</taxon>
        <taxon>Thermomonospora</taxon>
    </lineage>
</organism>
<evidence type="ECO:0000313" key="3">
    <source>
        <dbReference type="Proteomes" id="UP000001918"/>
    </source>
</evidence>